<dbReference type="InterPro" id="IPR027359">
    <property type="entry name" value="Volt_channel_dom_sf"/>
</dbReference>
<sequence length="365" mass="43090">MTRPDADGERRNDRQDPPANSWADEPHYSADNETTEPPRQTPAWRDRLYMIWDLIILALVAASLLLILFDTLYLLQWFRDLLSLVPPIAAAAQWLNDNFNTIDLWFVAIFIFDVLAGWAFAIWEHRYHRWYFYPFVRWYDVLGCVPVGGLRFLRILRMIGLLVRLQRSGLIDIRKWRIYRFLYKYYQILLEELSDRVIVRMLTDVQEGFLSQGNISRRVTSEVLMPRQQQLVDDVSNRVQRILGESYAHHRDDINQWVSGLVKRALHDNTTVQGLQRLPMGHQLVDAMDEAITDVTRNLIREAVVGIRSPQFRTLLEEVANRTIERNMPSQQADYRTLEEVLSEVLEVVKSEVKVQRWKERYFGD</sequence>
<name>A0ABV6G7B7_9GAMM</name>
<keyword evidence="8" id="KW-1185">Reference proteome</keyword>
<dbReference type="Gene3D" id="1.20.120.350">
    <property type="entry name" value="Voltage-gated potassium channels. Chain C"/>
    <property type="match status" value="1"/>
</dbReference>
<feature type="region of interest" description="Disordered" evidence="5">
    <location>
        <begin position="1"/>
        <end position="39"/>
    </location>
</feature>
<dbReference type="RefSeq" id="WP_019951212.1">
    <property type="nucleotide sequence ID" value="NZ_JBHLVX010000060.1"/>
</dbReference>
<dbReference type="EMBL" id="JBHLVX010000060">
    <property type="protein sequence ID" value="MFC0269576.1"/>
    <property type="molecule type" value="Genomic_DNA"/>
</dbReference>
<gene>
    <name evidence="7" type="ORF">ACFFHW_16535</name>
</gene>
<dbReference type="Proteomes" id="UP001589814">
    <property type="component" value="Unassembled WGS sequence"/>
</dbReference>
<evidence type="ECO:0000256" key="3">
    <source>
        <dbReference type="ARBA" id="ARBA00022989"/>
    </source>
</evidence>
<comment type="caution">
    <text evidence="7">The sequence shown here is derived from an EMBL/GenBank/DDBJ whole genome shotgun (WGS) entry which is preliminary data.</text>
</comment>
<protein>
    <submittedName>
        <fullName evidence="7">Ion transporter</fullName>
    </submittedName>
</protein>
<keyword evidence="3 6" id="KW-1133">Transmembrane helix</keyword>
<evidence type="ECO:0000256" key="4">
    <source>
        <dbReference type="ARBA" id="ARBA00023136"/>
    </source>
</evidence>
<feature type="transmembrane region" description="Helical" evidence="6">
    <location>
        <begin position="49"/>
        <end position="75"/>
    </location>
</feature>
<evidence type="ECO:0000313" key="7">
    <source>
        <dbReference type="EMBL" id="MFC0269576.1"/>
    </source>
</evidence>
<keyword evidence="4 6" id="KW-0472">Membrane</keyword>
<evidence type="ECO:0000256" key="6">
    <source>
        <dbReference type="SAM" id="Phobius"/>
    </source>
</evidence>
<feature type="compositionally biased region" description="Basic and acidic residues" evidence="5">
    <location>
        <begin position="1"/>
        <end position="16"/>
    </location>
</feature>
<evidence type="ECO:0000256" key="1">
    <source>
        <dbReference type="ARBA" id="ARBA00004141"/>
    </source>
</evidence>
<accession>A0ABV6G7B7</accession>
<evidence type="ECO:0000256" key="5">
    <source>
        <dbReference type="SAM" id="MobiDB-lite"/>
    </source>
</evidence>
<keyword evidence="2 6" id="KW-0812">Transmembrane</keyword>
<evidence type="ECO:0000313" key="8">
    <source>
        <dbReference type="Proteomes" id="UP001589814"/>
    </source>
</evidence>
<evidence type="ECO:0000256" key="2">
    <source>
        <dbReference type="ARBA" id="ARBA00022692"/>
    </source>
</evidence>
<proteinExistence type="predicted"/>
<organism evidence="7 8">
    <name type="scientific">Kushneria aurantia</name>
    <dbReference type="NCBI Taxonomy" id="504092"/>
    <lineage>
        <taxon>Bacteria</taxon>
        <taxon>Pseudomonadati</taxon>
        <taxon>Pseudomonadota</taxon>
        <taxon>Gammaproteobacteria</taxon>
        <taxon>Oceanospirillales</taxon>
        <taxon>Halomonadaceae</taxon>
        <taxon>Kushneria</taxon>
    </lineage>
</organism>
<comment type="subcellular location">
    <subcellularLocation>
        <location evidence="1">Membrane</location>
        <topology evidence="1">Multi-pass membrane protein</topology>
    </subcellularLocation>
</comment>
<reference evidence="7 8" key="1">
    <citation type="submission" date="2024-09" db="EMBL/GenBank/DDBJ databases">
        <authorList>
            <person name="Sun Q."/>
            <person name="Mori K."/>
        </authorList>
    </citation>
    <scope>NUCLEOTIDE SEQUENCE [LARGE SCALE GENOMIC DNA]</scope>
    <source>
        <strain evidence="7 8">CCM 7415</strain>
    </source>
</reference>
<feature type="transmembrane region" description="Helical" evidence="6">
    <location>
        <begin position="104"/>
        <end position="123"/>
    </location>
</feature>